<keyword evidence="3" id="KW-1185">Reference proteome</keyword>
<comment type="caution">
    <text evidence="2">The sequence shown here is derived from an EMBL/GenBank/DDBJ whole genome shotgun (WGS) entry which is preliminary data.</text>
</comment>
<organism evidence="2 3">
    <name type="scientific">Microvirga subterranea</name>
    <dbReference type="NCBI Taxonomy" id="186651"/>
    <lineage>
        <taxon>Bacteria</taxon>
        <taxon>Pseudomonadati</taxon>
        <taxon>Pseudomonadota</taxon>
        <taxon>Alphaproteobacteria</taxon>
        <taxon>Hyphomicrobiales</taxon>
        <taxon>Methylobacteriaceae</taxon>
        <taxon>Microvirga</taxon>
    </lineage>
</organism>
<dbReference type="Proteomes" id="UP000254925">
    <property type="component" value="Unassembled WGS sequence"/>
</dbReference>
<evidence type="ECO:0000313" key="3">
    <source>
        <dbReference type="Proteomes" id="UP000254925"/>
    </source>
</evidence>
<evidence type="ECO:0000313" key="2">
    <source>
        <dbReference type="EMBL" id="RDI53596.1"/>
    </source>
</evidence>
<keyword evidence="1" id="KW-1133">Transmembrane helix</keyword>
<proteinExistence type="predicted"/>
<sequence length="91" mass="9999">MDLRNGPSGTPIMTVIDIFAWIVLLVLVGTLVAIVAALGMMPGRIARKRGHPWAEAVAVGSWATLVFGFVFWPLVLIWAYVDVPARRETPR</sequence>
<dbReference type="AlphaFoldDB" id="A0A370H9V5"/>
<feature type="transmembrane region" description="Helical" evidence="1">
    <location>
        <begin position="53"/>
        <end position="81"/>
    </location>
</feature>
<dbReference type="Pfam" id="PF11742">
    <property type="entry name" value="DUF3302"/>
    <property type="match status" value="1"/>
</dbReference>
<dbReference type="InterPro" id="IPR011223">
    <property type="entry name" value="UCP028770"/>
</dbReference>
<protein>
    <submittedName>
        <fullName evidence="2">Uncharacterized protein DUF3302</fullName>
    </submittedName>
</protein>
<feature type="transmembrane region" description="Helical" evidence="1">
    <location>
        <begin position="18"/>
        <end position="41"/>
    </location>
</feature>
<keyword evidence="1" id="KW-0812">Transmembrane</keyword>
<reference evidence="2 3" key="1">
    <citation type="submission" date="2018-07" db="EMBL/GenBank/DDBJ databases">
        <title>Genomic Encyclopedia of Type Strains, Phase IV (KMG-IV): sequencing the most valuable type-strain genomes for metagenomic binning, comparative biology and taxonomic classification.</title>
        <authorList>
            <person name="Goeker M."/>
        </authorList>
    </citation>
    <scope>NUCLEOTIDE SEQUENCE [LARGE SCALE GENOMIC DNA]</scope>
    <source>
        <strain evidence="2 3">DSM 14364</strain>
    </source>
</reference>
<accession>A0A370H9V5</accession>
<keyword evidence="1" id="KW-0472">Membrane</keyword>
<evidence type="ECO:0000256" key="1">
    <source>
        <dbReference type="SAM" id="Phobius"/>
    </source>
</evidence>
<dbReference type="EMBL" id="QQBB01000013">
    <property type="protein sequence ID" value="RDI53596.1"/>
    <property type="molecule type" value="Genomic_DNA"/>
</dbReference>
<gene>
    <name evidence="2" type="ORF">DES45_11317</name>
</gene>
<name>A0A370H9V5_9HYPH</name>